<sequence>MSRSSTPWDEPDTDSRDPVLPQARDALDGASSPDVMASVDATRSRSEFVIADVSREDAWMSVEETDAAVLEEWC</sequence>
<proteinExistence type="predicted"/>
<dbReference type="Proteomes" id="UP001596296">
    <property type="component" value="Unassembled WGS sequence"/>
</dbReference>
<evidence type="ECO:0000313" key="2">
    <source>
        <dbReference type="EMBL" id="MFC6892684.1"/>
    </source>
</evidence>
<dbReference type="EMBL" id="JBHSXL010000008">
    <property type="protein sequence ID" value="MFC6892684.1"/>
    <property type="molecule type" value="Genomic_DNA"/>
</dbReference>
<dbReference type="AlphaFoldDB" id="A0ABD5UXX5"/>
<gene>
    <name evidence="2" type="ORF">ACFQE9_08720</name>
</gene>
<reference evidence="2 3" key="1">
    <citation type="journal article" date="2019" name="Int. J. Syst. Evol. Microbiol.">
        <title>The Global Catalogue of Microorganisms (GCM) 10K type strain sequencing project: providing services to taxonomists for standard genome sequencing and annotation.</title>
        <authorList>
            <consortium name="The Broad Institute Genomics Platform"/>
            <consortium name="The Broad Institute Genome Sequencing Center for Infectious Disease"/>
            <person name="Wu L."/>
            <person name="Ma J."/>
        </authorList>
    </citation>
    <scope>NUCLEOTIDE SEQUENCE [LARGE SCALE GENOMIC DNA]</scope>
    <source>
        <strain evidence="2 3">SKJ47</strain>
    </source>
</reference>
<organism evidence="2 3">
    <name type="scientific">Halopenitus salinus</name>
    <dbReference type="NCBI Taxonomy" id="1198295"/>
    <lineage>
        <taxon>Archaea</taxon>
        <taxon>Methanobacteriati</taxon>
        <taxon>Methanobacteriota</taxon>
        <taxon>Stenosarchaea group</taxon>
        <taxon>Halobacteria</taxon>
        <taxon>Halobacteriales</taxon>
        <taxon>Haloferacaceae</taxon>
        <taxon>Halopenitus</taxon>
    </lineage>
</organism>
<keyword evidence="3" id="KW-1185">Reference proteome</keyword>
<dbReference type="Pfam" id="PF24433">
    <property type="entry name" value="DUF7556"/>
    <property type="match status" value="1"/>
</dbReference>
<dbReference type="InterPro" id="IPR055978">
    <property type="entry name" value="DUF7556"/>
</dbReference>
<feature type="region of interest" description="Disordered" evidence="1">
    <location>
        <begin position="1"/>
        <end position="39"/>
    </location>
</feature>
<dbReference type="RefSeq" id="WP_379743344.1">
    <property type="nucleotide sequence ID" value="NZ_JBHSVN010000001.1"/>
</dbReference>
<protein>
    <submittedName>
        <fullName evidence="2">Uncharacterized protein</fullName>
    </submittedName>
</protein>
<evidence type="ECO:0000256" key="1">
    <source>
        <dbReference type="SAM" id="MobiDB-lite"/>
    </source>
</evidence>
<name>A0ABD5UXX5_9EURY</name>
<evidence type="ECO:0000313" key="3">
    <source>
        <dbReference type="Proteomes" id="UP001596296"/>
    </source>
</evidence>
<comment type="caution">
    <text evidence="2">The sequence shown here is derived from an EMBL/GenBank/DDBJ whole genome shotgun (WGS) entry which is preliminary data.</text>
</comment>
<accession>A0ABD5UXX5</accession>